<evidence type="ECO:0000256" key="5">
    <source>
        <dbReference type="ARBA" id="ARBA00034496"/>
    </source>
</evidence>
<organism evidence="6 7">
    <name type="scientific">Halioxenophilus aromaticivorans</name>
    <dbReference type="NCBI Taxonomy" id="1306992"/>
    <lineage>
        <taxon>Bacteria</taxon>
        <taxon>Pseudomonadati</taxon>
        <taxon>Pseudomonadota</taxon>
        <taxon>Gammaproteobacteria</taxon>
        <taxon>Alteromonadales</taxon>
        <taxon>Alteromonadaceae</taxon>
        <taxon>Halioxenophilus</taxon>
    </lineage>
</organism>
<dbReference type="InterPro" id="IPR044203">
    <property type="entry name" value="GlbO/GLB3-like"/>
</dbReference>
<dbReference type="InterPro" id="IPR009050">
    <property type="entry name" value="Globin-like_sf"/>
</dbReference>
<gene>
    <name evidence="6" type="ORF">GCM10025791_34880</name>
</gene>
<dbReference type="CDD" id="cd14773">
    <property type="entry name" value="TrHb2_PhHbO-like_O"/>
    <property type="match status" value="1"/>
</dbReference>
<keyword evidence="3" id="KW-0479">Metal-binding</keyword>
<dbReference type="Proteomes" id="UP001409585">
    <property type="component" value="Unassembled WGS sequence"/>
</dbReference>
<name>A0AAV3U6E6_9ALTE</name>
<dbReference type="PANTHER" id="PTHR47366">
    <property type="entry name" value="TWO-ON-TWO HEMOGLOBIN-3"/>
    <property type="match status" value="1"/>
</dbReference>
<dbReference type="SUPFAM" id="SSF46458">
    <property type="entry name" value="Globin-like"/>
    <property type="match status" value="1"/>
</dbReference>
<evidence type="ECO:0000313" key="7">
    <source>
        <dbReference type="Proteomes" id="UP001409585"/>
    </source>
</evidence>
<dbReference type="Pfam" id="PF01152">
    <property type="entry name" value="Bac_globin"/>
    <property type="match status" value="1"/>
</dbReference>
<sequence length="139" mass="15465">MKTPYEILGAEGVQQLACAFYDAMDELPEVRGIRAMHAQDLTDVKQKLSDYLTGWMGGPSLYQAKQGTVCLTEPHKPYSIGPEETEQWLLCFNKALEKIAASDELKQMLEQPIKRIAAAVQNRQHALASKDDPNIIASC</sequence>
<proteinExistence type="inferred from homology"/>
<keyword evidence="2" id="KW-0349">Heme</keyword>
<dbReference type="AlphaFoldDB" id="A0AAV3U6E6"/>
<dbReference type="GO" id="GO:0046872">
    <property type="term" value="F:metal ion binding"/>
    <property type="evidence" value="ECO:0007669"/>
    <property type="project" value="UniProtKB-KW"/>
</dbReference>
<dbReference type="PANTHER" id="PTHR47366:SF1">
    <property type="entry name" value="TWO-ON-TWO HEMOGLOBIN-3"/>
    <property type="match status" value="1"/>
</dbReference>
<dbReference type="GO" id="GO:0005344">
    <property type="term" value="F:oxygen carrier activity"/>
    <property type="evidence" value="ECO:0007669"/>
    <property type="project" value="InterPro"/>
</dbReference>
<dbReference type="EMBL" id="BAABLX010000029">
    <property type="protein sequence ID" value="GAA4951411.1"/>
    <property type="molecule type" value="Genomic_DNA"/>
</dbReference>
<evidence type="ECO:0000256" key="1">
    <source>
        <dbReference type="ARBA" id="ARBA00022448"/>
    </source>
</evidence>
<protein>
    <submittedName>
        <fullName evidence="6">Globin</fullName>
    </submittedName>
</protein>
<keyword evidence="7" id="KW-1185">Reference proteome</keyword>
<dbReference type="InterPro" id="IPR012292">
    <property type="entry name" value="Globin/Proto"/>
</dbReference>
<accession>A0AAV3U6E6</accession>
<evidence type="ECO:0000256" key="4">
    <source>
        <dbReference type="ARBA" id="ARBA00023004"/>
    </source>
</evidence>
<dbReference type="RefSeq" id="WP_345425385.1">
    <property type="nucleotide sequence ID" value="NZ_AP031496.1"/>
</dbReference>
<dbReference type="Gene3D" id="1.10.490.10">
    <property type="entry name" value="Globins"/>
    <property type="match status" value="1"/>
</dbReference>
<dbReference type="GO" id="GO:0019825">
    <property type="term" value="F:oxygen binding"/>
    <property type="evidence" value="ECO:0007669"/>
    <property type="project" value="InterPro"/>
</dbReference>
<evidence type="ECO:0000256" key="2">
    <source>
        <dbReference type="ARBA" id="ARBA00022617"/>
    </source>
</evidence>
<evidence type="ECO:0000313" key="6">
    <source>
        <dbReference type="EMBL" id="GAA4951411.1"/>
    </source>
</evidence>
<evidence type="ECO:0000256" key="3">
    <source>
        <dbReference type="ARBA" id="ARBA00022723"/>
    </source>
</evidence>
<dbReference type="GO" id="GO:0020037">
    <property type="term" value="F:heme binding"/>
    <property type="evidence" value="ECO:0007669"/>
    <property type="project" value="InterPro"/>
</dbReference>
<keyword evidence="4" id="KW-0408">Iron</keyword>
<comment type="caution">
    <text evidence="6">The sequence shown here is derived from an EMBL/GenBank/DDBJ whole genome shotgun (WGS) entry which is preliminary data.</text>
</comment>
<reference evidence="7" key="1">
    <citation type="journal article" date="2019" name="Int. J. Syst. Evol. Microbiol.">
        <title>The Global Catalogue of Microorganisms (GCM) 10K type strain sequencing project: providing services to taxonomists for standard genome sequencing and annotation.</title>
        <authorList>
            <consortium name="The Broad Institute Genomics Platform"/>
            <consortium name="The Broad Institute Genome Sequencing Center for Infectious Disease"/>
            <person name="Wu L."/>
            <person name="Ma J."/>
        </authorList>
    </citation>
    <scope>NUCLEOTIDE SEQUENCE [LARGE SCALE GENOMIC DNA]</scope>
    <source>
        <strain evidence="7">JCM 19134</strain>
    </source>
</reference>
<dbReference type="InterPro" id="IPR001486">
    <property type="entry name" value="Hemoglobin_trunc"/>
</dbReference>
<comment type="similarity">
    <text evidence="5">Belongs to the truncated hemoglobin family. Group II subfamily.</text>
</comment>
<keyword evidence="1" id="KW-0813">Transport</keyword>